<reference evidence="13" key="1">
    <citation type="journal article" date="2021" name="BMC Genomics">
        <title>Chromosome-level genome assembly and manually-curated proteome of model necrotroph Parastagonospora nodorum Sn15 reveals a genome-wide trove of candidate effector homologs, and redundancy of virulence-related functions within an accessory chromosome.</title>
        <authorList>
            <person name="Bertazzoni S."/>
            <person name="Jones D.A.B."/>
            <person name="Phan H.T."/>
            <person name="Tan K.-C."/>
            <person name="Hane J.K."/>
        </authorList>
    </citation>
    <scope>NUCLEOTIDE SEQUENCE [LARGE SCALE GENOMIC DNA]</scope>
    <source>
        <strain evidence="13">SN15 / ATCC MYA-4574 / FGSC 10173)</strain>
    </source>
</reference>
<evidence type="ECO:0000256" key="1">
    <source>
        <dbReference type="ARBA" id="ARBA00022448"/>
    </source>
</evidence>
<keyword evidence="2 8" id="KW-0812">Transmembrane</keyword>
<evidence type="ECO:0000256" key="9">
    <source>
        <dbReference type="SAM" id="MobiDB-lite"/>
    </source>
</evidence>
<evidence type="ECO:0000313" key="12">
    <source>
        <dbReference type="EMBL" id="QRD01114.1"/>
    </source>
</evidence>
<evidence type="ECO:0000256" key="6">
    <source>
        <dbReference type="ARBA" id="ARBA00023121"/>
    </source>
</evidence>
<evidence type="ECO:0000256" key="3">
    <source>
        <dbReference type="ARBA" id="ARBA00022824"/>
    </source>
</evidence>
<evidence type="ECO:0000313" key="13">
    <source>
        <dbReference type="Proteomes" id="UP000663193"/>
    </source>
</evidence>
<dbReference type="PANTHER" id="PTHR13466">
    <property type="entry name" value="TEX2 PROTEIN-RELATED"/>
    <property type="match status" value="1"/>
</dbReference>
<organism evidence="12 13">
    <name type="scientific">Phaeosphaeria nodorum (strain SN15 / ATCC MYA-4574 / FGSC 10173)</name>
    <name type="common">Glume blotch fungus</name>
    <name type="synonym">Parastagonospora nodorum</name>
    <dbReference type="NCBI Taxonomy" id="321614"/>
    <lineage>
        <taxon>Eukaryota</taxon>
        <taxon>Fungi</taxon>
        <taxon>Dikarya</taxon>
        <taxon>Ascomycota</taxon>
        <taxon>Pezizomycotina</taxon>
        <taxon>Dothideomycetes</taxon>
        <taxon>Pleosporomycetidae</taxon>
        <taxon>Pleosporales</taxon>
        <taxon>Pleosporineae</taxon>
        <taxon>Phaeosphaeriaceae</taxon>
        <taxon>Parastagonospora</taxon>
    </lineage>
</organism>
<keyword evidence="4 8" id="KW-1133">Transmembrane helix</keyword>
<dbReference type="Pfam" id="PF10296">
    <property type="entry name" value="MMM1"/>
    <property type="match status" value="1"/>
</dbReference>
<dbReference type="CDD" id="cd21671">
    <property type="entry name" value="SMP_Mmm1"/>
    <property type="match status" value="1"/>
</dbReference>
<feature type="compositionally biased region" description="Low complexity" evidence="9">
    <location>
        <begin position="286"/>
        <end position="295"/>
    </location>
</feature>
<evidence type="ECO:0000259" key="11">
    <source>
        <dbReference type="PROSITE" id="PS51847"/>
    </source>
</evidence>
<gene>
    <name evidence="8" type="primary">MMM1</name>
    <name evidence="12" type="ORF">JI435_152910</name>
</gene>
<dbReference type="GO" id="GO:0005789">
    <property type="term" value="C:endoplasmic reticulum membrane"/>
    <property type="evidence" value="ECO:0007669"/>
    <property type="project" value="UniProtKB-SubCell"/>
</dbReference>
<comment type="function">
    <text evidence="8">Component of the ERMES/MDM complex, which serves as a molecular tether to connect the endoplasmic reticulum (ER) and mitochondria. Components of this complex are involved in the control of mitochondrial shape and protein biogenesis, and function in nonvesicular lipid trafficking between the ER and mitochondria. The MDM12-MMM1 subcomplex functions in the major beta-barrel assembly pathway that is responsible for biogenesis of all outer membrane beta-barrel proteins, and acts in a late step after the SAM complex. The MDM10-MDM12-MMM1 subcomplex further acts in the TOM40-specific pathway after the action of the MDM12-MMM1 complex. Essential for establishing and maintaining the structure of mitochondria and maintenance of mtDNA nucleoids.</text>
</comment>
<feature type="topological domain" description="Cytoplasmic" evidence="8">
    <location>
        <begin position="47"/>
        <end position="441"/>
    </location>
</feature>
<accession>A0A7U2I469</accession>
<keyword evidence="3 8" id="KW-0256">Endoplasmic reticulum</keyword>
<dbReference type="OrthoDB" id="5599157at2759"/>
<feature type="transmembrane region" description="Helical" evidence="10">
    <location>
        <begin position="26"/>
        <end position="45"/>
    </location>
</feature>
<sequence length="441" mass="47768">MATQVATPLSPPTPQSSSSLSFTQGFLLGQLSIALLIFFFIKFFIFGEPPSADDRSLHLNSLRRARTLAHQQSIKQLRTRSNSISLSLRHKDSRSIIRKGEETRGGPSIATILAKTYYNVKGHQPESLDWFNVLIAQTIAQLRADARQDDAILGSLTEVLNSGSKPDWIGEIKVNEIALGDEFPIFSNCRVMPAEDGFWYGPGTTGTEEGRLQARMDVDLSDVITIGIETTLNLNWPKPLSAVLPVALAVSIVRFSGTLALSFIPSSSPPSTSTTTPNPEHHRSNSTTSSSTSPHTAPPPSPSPSSTTTASTSPCAPSSAPAHACKTCPRSPSSSNRACMPGSTSAPSSRASSKSCCPACGRANTTRAAARPRTSKPARPISMRRLYWKKKKKKKKMAGIHCLCPRNFVTRVRRVRRSKPRAPSCARRRYARACASRRGLG</sequence>
<evidence type="ECO:0000256" key="4">
    <source>
        <dbReference type="ARBA" id="ARBA00022989"/>
    </source>
</evidence>
<dbReference type="PROSITE" id="PS51847">
    <property type="entry name" value="SMP"/>
    <property type="match status" value="1"/>
</dbReference>
<dbReference type="GO" id="GO:0045040">
    <property type="term" value="P:protein insertion into mitochondrial outer membrane"/>
    <property type="evidence" value="ECO:0007669"/>
    <property type="project" value="UniProtKB-UniRule"/>
</dbReference>
<dbReference type="GO" id="GO:0008289">
    <property type="term" value="F:lipid binding"/>
    <property type="evidence" value="ECO:0007669"/>
    <property type="project" value="UniProtKB-KW"/>
</dbReference>
<feature type="compositionally biased region" description="Low complexity" evidence="9">
    <location>
        <begin position="304"/>
        <end position="325"/>
    </location>
</feature>
<dbReference type="InterPro" id="IPR027537">
    <property type="entry name" value="Mmm1"/>
</dbReference>
<dbReference type="AlphaFoldDB" id="A0A7U2I469"/>
<dbReference type="InterPro" id="IPR031468">
    <property type="entry name" value="SMP_LBD"/>
</dbReference>
<dbReference type="GO" id="GO:0006869">
    <property type="term" value="P:lipid transport"/>
    <property type="evidence" value="ECO:0007669"/>
    <property type="project" value="UniProtKB-KW"/>
</dbReference>
<protein>
    <recommendedName>
        <fullName evidence="8">Maintenance of mitochondrial morphology protein 1</fullName>
    </recommendedName>
</protein>
<dbReference type="Proteomes" id="UP000663193">
    <property type="component" value="Chromosome 11"/>
</dbReference>
<keyword evidence="6" id="KW-0446">Lipid-binding</keyword>
<name>A0A7U2I469_PHANO</name>
<evidence type="ECO:0000256" key="2">
    <source>
        <dbReference type="ARBA" id="ARBA00022692"/>
    </source>
</evidence>
<evidence type="ECO:0000256" key="10">
    <source>
        <dbReference type="SAM" id="Phobius"/>
    </source>
</evidence>
<evidence type="ECO:0000256" key="5">
    <source>
        <dbReference type="ARBA" id="ARBA00023055"/>
    </source>
</evidence>
<evidence type="ECO:0000256" key="8">
    <source>
        <dbReference type="HAMAP-Rule" id="MF_03103"/>
    </source>
</evidence>
<dbReference type="EMBL" id="CP069033">
    <property type="protein sequence ID" value="QRD01114.1"/>
    <property type="molecule type" value="Genomic_DNA"/>
</dbReference>
<feature type="compositionally biased region" description="Low complexity" evidence="9">
    <location>
        <begin position="265"/>
        <end position="277"/>
    </location>
</feature>
<feature type="region of interest" description="Disordered" evidence="9">
    <location>
        <begin position="264"/>
        <end position="355"/>
    </location>
</feature>
<proteinExistence type="inferred from homology"/>
<feature type="compositionally biased region" description="Low complexity" evidence="9">
    <location>
        <begin position="341"/>
        <end position="355"/>
    </location>
</feature>
<dbReference type="GO" id="GO:0032865">
    <property type="term" value="C:ERMES complex"/>
    <property type="evidence" value="ECO:0007669"/>
    <property type="project" value="UniProtKB-UniRule"/>
</dbReference>
<keyword evidence="13" id="KW-1185">Reference proteome</keyword>
<comment type="similarity">
    <text evidence="8">Belongs to the MMM1 family.</text>
</comment>
<keyword evidence="1" id="KW-0813">Transport</keyword>
<comment type="subunit">
    <text evidence="8">Homodimer. Component of the ER-mitochondria encounter structure (ERMES) or MDM complex, composed of MMM1, MDM10, MDM12 and MDM34. A MMM1 homodimer associates with one molecule of MDM12 on each side in a pairwise head-to-tail manner, and the SMP-LTD domains of MMM1 and MDM12 generate a continuous hydrophobic tunnel for phospholipid trafficking.</text>
</comment>
<comment type="subcellular location">
    <subcellularLocation>
        <location evidence="8">Endoplasmic reticulum membrane</location>
        <topology evidence="8">Single-pass type I membrane protein</topology>
    </subcellularLocation>
    <text evidence="8">The ERMES/MDM complex localizes to a few discrete foci (around 10 per single cell), that represent mitochondria-endoplasmic reticulum junctions. These foci are often found next to mtDNA nucleoids.</text>
</comment>
<dbReference type="HAMAP" id="MF_03103">
    <property type="entry name" value="Mmm1"/>
    <property type="match status" value="1"/>
</dbReference>
<keyword evidence="5" id="KW-0445">Lipid transport</keyword>
<dbReference type="VEuPathDB" id="FungiDB:JI435_152910"/>
<feature type="topological domain" description="Lumenal" evidence="8">
    <location>
        <begin position="1"/>
        <end position="25"/>
    </location>
</feature>
<dbReference type="InterPro" id="IPR019411">
    <property type="entry name" value="MMM1_dom"/>
</dbReference>
<evidence type="ECO:0000256" key="7">
    <source>
        <dbReference type="ARBA" id="ARBA00023136"/>
    </source>
</evidence>
<dbReference type="PANTHER" id="PTHR13466:SF0">
    <property type="entry name" value="SMP-LTD DOMAIN-CONTAINING PROTEIN"/>
    <property type="match status" value="1"/>
</dbReference>
<keyword evidence="7 8" id="KW-0472">Membrane</keyword>
<feature type="domain" description="SMP-LTD" evidence="11">
    <location>
        <begin position="124"/>
        <end position="329"/>
    </location>
</feature>